<evidence type="ECO:0000313" key="2">
    <source>
        <dbReference type="Proteomes" id="UP000029228"/>
    </source>
</evidence>
<proteinExistence type="predicted"/>
<reference evidence="1 2" key="2">
    <citation type="submission" date="2014-09" db="EMBL/GenBank/DDBJ databases">
        <authorList>
            <consortium name="NBRP consortium"/>
            <person name="Sawabe T."/>
            <person name="Meirelles P."/>
            <person name="Nakanishi M."/>
            <person name="Sayaka M."/>
            <person name="Hattori M."/>
            <person name="Ohkuma M."/>
        </authorList>
    </citation>
    <scope>NUCLEOTIDE SEQUENCE [LARGE SCALE GENOMIC DNA]</scope>
    <source>
        <strain evidence="2">JCM19235</strain>
    </source>
</reference>
<name>A0A090RY12_9VIBR</name>
<dbReference type="EMBL" id="BBMR01000005">
    <property type="protein sequence ID" value="GAL20355.1"/>
    <property type="molecule type" value="Genomic_DNA"/>
</dbReference>
<reference evidence="1 2" key="1">
    <citation type="submission" date="2014-09" db="EMBL/GenBank/DDBJ databases">
        <title>Vibrio maritimus JCM 19235. (C45) whole genome shotgun sequence.</title>
        <authorList>
            <person name="Sawabe T."/>
            <person name="Meirelles P."/>
            <person name="Nakanishi M."/>
            <person name="Sayaka M."/>
            <person name="Hattori M."/>
            <person name="Ohkuma M."/>
        </authorList>
    </citation>
    <scope>NUCLEOTIDE SEQUENCE [LARGE SCALE GENOMIC DNA]</scope>
    <source>
        <strain evidence="2">JCM19235</strain>
    </source>
</reference>
<dbReference type="AlphaFoldDB" id="A0A090RY12"/>
<evidence type="ECO:0000313" key="1">
    <source>
        <dbReference type="EMBL" id="GAL20355.1"/>
    </source>
</evidence>
<organism evidence="1 2">
    <name type="scientific">Vibrio maritimus</name>
    <dbReference type="NCBI Taxonomy" id="990268"/>
    <lineage>
        <taxon>Bacteria</taxon>
        <taxon>Pseudomonadati</taxon>
        <taxon>Pseudomonadota</taxon>
        <taxon>Gammaproteobacteria</taxon>
        <taxon>Vibrionales</taxon>
        <taxon>Vibrionaceae</taxon>
        <taxon>Vibrio</taxon>
    </lineage>
</organism>
<gene>
    <name evidence="1" type="ORF">JCM19235_4555</name>
</gene>
<dbReference type="Proteomes" id="UP000029228">
    <property type="component" value="Unassembled WGS sequence"/>
</dbReference>
<sequence length="172" mass="19320">MAHYLITIPKATNQAIRVTNTTNNNELNSATVWDLGSKTVICWGDPASAASDADIIADVSLNRTQSYWGRSWLVVDNELRTLQACTDRVGVFPIWLGEHKQSTVIYTSRQALSTFTQHQPKAACAQRRLVAFGQLFDEQTLWDEIRCLSGNTTVKIDSELTHIESHQEHPYS</sequence>
<dbReference type="OrthoDB" id="5867942at2"/>
<protein>
    <submittedName>
        <fullName evidence="1">Uncharacterized protein</fullName>
    </submittedName>
</protein>
<dbReference type="STRING" id="990268.JCM19235_4555"/>
<keyword evidence="2" id="KW-1185">Reference proteome</keyword>
<comment type="caution">
    <text evidence="1">The sequence shown here is derived from an EMBL/GenBank/DDBJ whole genome shotgun (WGS) entry which is preliminary data.</text>
</comment>
<accession>A0A090RY12</accession>